<gene>
    <name evidence="1" type="ORF">CK936_04250</name>
</gene>
<protein>
    <submittedName>
        <fullName evidence="1">Uncharacterized protein</fullName>
    </submittedName>
</protein>
<accession>A0A2A2DF09</accession>
<reference evidence="1 2" key="1">
    <citation type="submission" date="2017-08" db="EMBL/GenBank/DDBJ databases">
        <title>Genome sequence of Streptomyces albireticuli NRRL B-1670.</title>
        <authorList>
            <person name="Graham D.E."/>
            <person name="Mahan K.M."/>
            <person name="Klingeman D.M."/>
            <person name="Hettich R.L."/>
            <person name="Parry R.J."/>
            <person name="Spain J.C."/>
        </authorList>
    </citation>
    <scope>NUCLEOTIDE SEQUENCE [LARGE SCALE GENOMIC DNA]</scope>
    <source>
        <strain evidence="1 2">NRRL B-1670</strain>
    </source>
</reference>
<evidence type="ECO:0000313" key="2">
    <source>
        <dbReference type="Proteomes" id="UP000218944"/>
    </source>
</evidence>
<dbReference type="AlphaFoldDB" id="A0A2A2DF09"/>
<organism evidence="1 2">
    <name type="scientific">Streptomyces albireticuli</name>
    <dbReference type="NCBI Taxonomy" id="1940"/>
    <lineage>
        <taxon>Bacteria</taxon>
        <taxon>Bacillati</taxon>
        <taxon>Actinomycetota</taxon>
        <taxon>Actinomycetes</taxon>
        <taxon>Kitasatosporales</taxon>
        <taxon>Streptomycetaceae</taxon>
        <taxon>Streptomyces</taxon>
    </lineage>
</organism>
<dbReference type="EMBL" id="NSJV01000085">
    <property type="protein sequence ID" value="PAU50114.1"/>
    <property type="molecule type" value="Genomic_DNA"/>
</dbReference>
<proteinExistence type="predicted"/>
<comment type="caution">
    <text evidence="1">The sequence shown here is derived from an EMBL/GenBank/DDBJ whole genome shotgun (WGS) entry which is preliminary data.</text>
</comment>
<dbReference type="Proteomes" id="UP000218944">
    <property type="component" value="Unassembled WGS sequence"/>
</dbReference>
<feature type="non-terminal residue" evidence="1">
    <location>
        <position position="80"/>
    </location>
</feature>
<evidence type="ECO:0000313" key="1">
    <source>
        <dbReference type="EMBL" id="PAU50114.1"/>
    </source>
</evidence>
<keyword evidence="2" id="KW-1185">Reference proteome</keyword>
<name>A0A2A2DF09_9ACTN</name>
<sequence length="80" mass="8068">MGFGSVLPADGGAFELVEQGEGLFHGVAEFAQALDVRGAFAGDDRQDLPPCAARAGLGWSRSPCHPGVSRGGGGGGWAVR</sequence>